<dbReference type="GO" id="GO:0003824">
    <property type="term" value="F:catalytic activity"/>
    <property type="evidence" value="ECO:0007669"/>
    <property type="project" value="InterPro"/>
</dbReference>
<dbReference type="SUPFAM" id="SSF54197">
    <property type="entry name" value="HIT-like"/>
    <property type="match status" value="1"/>
</dbReference>
<evidence type="ECO:0000256" key="1">
    <source>
        <dbReference type="PROSITE-ProRule" id="PRU00464"/>
    </source>
</evidence>
<protein>
    <recommendedName>
        <fullName evidence="2">HIT domain-containing protein</fullName>
    </recommendedName>
</protein>
<gene>
    <name evidence="3" type="ORF">COW81_01495</name>
</gene>
<comment type="caution">
    <text evidence="3">The sequence shown here is derived from an EMBL/GenBank/DDBJ whole genome shotgun (WGS) entry which is preliminary data.</text>
</comment>
<dbReference type="EMBL" id="PCTT01000018">
    <property type="protein sequence ID" value="PIP87210.1"/>
    <property type="molecule type" value="Genomic_DNA"/>
</dbReference>
<reference evidence="3 4" key="1">
    <citation type="submission" date="2017-09" db="EMBL/GenBank/DDBJ databases">
        <title>Depth-based differentiation of microbial function through sediment-hosted aquifers and enrichment of novel symbionts in the deep terrestrial subsurface.</title>
        <authorList>
            <person name="Probst A.J."/>
            <person name="Ladd B."/>
            <person name="Jarett J.K."/>
            <person name="Geller-Mcgrath D.E."/>
            <person name="Sieber C.M."/>
            <person name="Emerson J.B."/>
            <person name="Anantharaman K."/>
            <person name="Thomas B.C."/>
            <person name="Malmstrom R."/>
            <person name="Stieglmeier M."/>
            <person name="Klingl A."/>
            <person name="Woyke T."/>
            <person name="Ryan C.M."/>
            <person name="Banfield J.F."/>
        </authorList>
    </citation>
    <scope>NUCLEOTIDE SEQUENCE [LARGE SCALE GENOMIC DNA]</scope>
    <source>
        <strain evidence="3">CG22_combo_CG10-13_8_21_14_all_36_13</strain>
    </source>
</reference>
<dbReference type="Gene3D" id="3.30.428.10">
    <property type="entry name" value="HIT-like"/>
    <property type="match status" value="1"/>
</dbReference>
<dbReference type="Proteomes" id="UP000231143">
    <property type="component" value="Unassembled WGS sequence"/>
</dbReference>
<dbReference type="AlphaFoldDB" id="A0A2H0E060"/>
<name>A0A2H0E060_9BACT</name>
<dbReference type="PROSITE" id="PS51084">
    <property type="entry name" value="HIT_2"/>
    <property type="match status" value="1"/>
</dbReference>
<dbReference type="InterPro" id="IPR011146">
    <property type="entry name" value="HIT-like"/>
</dbReference>
<organism evidence="3 4">
    <name type="scientific">Candidatus Campbellbacteria bacterium CG22_combo_CG10-13_8_21_14_all_36_13</name>
    <dbReference type="NCBI Taxonomy" id="1974529"/>
    <lineage>
        <taxon>Bacteria</taxon>
        <taxon>Candidatus Campbelliibacteriota</taxon>
    </lineage>
</organism>
<feature type="domain" description="HIT" evidence="2">
    <location>
        <begin position="1"/>
        <end position="97"/>
    </location>
</feature>
<proteinExistence type="predicted"/>
<sequence length="135" mass="16146">MDFSQYIIKDYKYWSVQIHMNQGYLGRCIVWCKREDALDLPDATKEEQEELFLILQELERALLETLKPDLLNYAFLGNSTHHLHCHVIPRYSKPKEFEGVVFEDERWGHNYRTNYDFVTPDHILEKVKSVLKEAL</sequence>
<dbReference type="InterPro" id="IPR036265">
    <property type="entry name" value="HIT-like_sf"/>
</dbReference>
<feature type="short sequence motif" description="Histidine triad motif" evidence="1">
    <location>
        <begin position="82"/>
        <end position="86"/>
    </location>
</feature>
<evidence type="ECO:0000259" key="2">
    <source>
        <dbReference type="PROSITE" id="PS51084"/>
    </source>
</evidence>
<accession>A0A2H0E060</accession>
<evidence type="ECO:0000313" key="3">
    <source>
        <dbReference type="EMBL" id="PIP87210.1"/>
    </source>
</evidence>
<evidence type="ECO:0000313" key="4">
    <source>
        <dbReference type="Proteomes" id="UP000231143"/>
    </source>
</evidence>
<dbReference type="Pfam" id="PF01230">
    <property type="entry name" value="HIT"/>
    <property type="match status" value="1"/>
</dbReference>